<evidence type="ECO:0000256" key="1">
    <source>
        <dbReference type="SAM" id="Phobius"/>
    </source>
</evidence>
<name>A0A9P5TI87_GYMJU</name>
<accession>A0A9P5TI87</accession>
<keyword evidence="1" id="KW-0472">Membrane</keyword>
<proteinExistence type="predicted"/>
<evidence type="ECO:0000313" key="2">
    <source>
        <dbReference type="EMBL" id="KAF8880821.1"/>
    </source>
</evidence>
<gene>
    <name evidence="2" type="ORF">CPB84DRAFT_1751337</name>
</gene>
<reference evidence="2" key="1">
    <citation type="submission" date="2020-11" db="EMBL/GenBank/DDBJ databases">
        <authorList>
            <consortium name="DOE Joint Genome Institute"/>
            <person name="Ahrendt S."/>
            <person name="Riley R."/>
            <person name="Andreopoulos W."/>
            <person name="LaButti K."/>
            <person name="Pangilinan J."/>
            <person name="Ruiz-duenas F.J."/>
            <person name="Barrasa J.M."/>
            <person name="Sanchez-Garcia M."/>
            <person name="Camarero S."/>
            <person name="Miyauchi S."/>
            <person name="Serrano A."/>
            <person name="Linde D."/>
            <person name="Babiker R."/>
            <person name="Drula E."/>
            <person name="Ayuso-Fernandez I."/>
            <person name="Pacheco R."/>
            <person name="Padilla G."/>
            <person name="Ferreira P."/>
            <person name="Barriuso J."/>
            <person name="Kellner H."/>
            <person name="Castanera R."/>
            <person name="Alfaro M."/>
            <person name="Ramirez L."/>
            <person name="Pisabarro A.G."/>
            <person name="Kuo A."/>
            <person name="Tritt A."/>
            <person name="Lipzen A."/>
            <person name="He G."/>
            <person name="Yan M."/>
            <person name="Ng V."/>
            <person name="Cullen D."/>
            <person name="Martin F."/>
            <person name="Rosso M.-N."/>
            <person name="Henrissat B."/>
            <person name="Hibbett D."/>
            <person name="Martinez A.T."/>
            <person name="Grigoriev I.V."/>
        </authorList>
    </citation>
    <scope>NUCLEOTIDE SEQUENCE</scope>
    <source>
        <strain evidence="2">AH 44721</strain>
    </source>
</reference>
<dbReference type="EMBL" id="JADNYJ010000137">
    <property type="protein sequence ID" value="KAF8880821.1"/>
    <property type="molecule type" value="Genomic_DNA"/>
</dbReference>
<keyword evidence="1" id="KW-1133">Transmembrane helix</keyword>
<dbReference type="AlphaFoldDB" id="A0A9P5TI87"/>
<protein>
    <submittedName>
        <fullName evidence="2">Uncharacterized protein</fullName>
    </submittedName>
</protein>
<organism evidence="2 3">
    <name type="scientific">Gymnopilus junonius</name>
    <name type="common">Spectacular rustgill mushroom</name>
    <name type="synonym">Gymnopilus spectabilis subsp. junonius</name>
    <dbReference type="NCBI Taxonomy" id="109634"/>
    <lineage>
        <taxon>Eukaryota</taxon>
        <taxon>Fungi</taxon>
        <taxon>Dikarya</taxon>
        <taxon>Basidiomycota</taxon>
        <taxon>Agaricomycotina</taxon>
        <taxon>Agaricomycetes</taxon>
        <taxon>Agaricomycetidae</taxon>
        <taxon>Agaricales</taxon>
        <taxon>Agaricineae</taxon>
        <taxon>Hymenogastraceae</taxon>
        <taxon>Gymnopilus</taxon>
    </lineage>
</organism>
<evidence type="ECO:0000313" key="3">
    <source>
        <dbReference type="Proteomes" id="UP000724874"/>
    </source>
</evidence>
<dbReference type="Proteomes" id="UP000724874">
    <property type="component" value="Unassembled WGS sequence"/>
</dbReference>
<keyword evidence="1" id="KW-0812">Transmembrane</keyword>
<sequence length="168" mass="19136">MTALYANAEMMLPRTCISSPVVSSSGVTGSLGEEEGSIDTEAAAMVMVKARKQRFRHILIIYIIPVVHVVHFIPSMMMMVRVVCETATSWTYSAIVKGNLRHQSFDWYLTCTEVPLYQRKRWKRTRAGIGGSEANRKGLARKQFLKTQFKKPSLVLFEYHFWIDTALS</sequence>
<keyword evidence="3" id="KW-1185">Reference proteome</keyword>
<feature type="transmembrane region" description="Helical" evidence="1">
    <location>
        <begin position="59"/>
        <end position="80"/>
    </location>
</feature>
<comment type="caution">
    <text evidence="2">The sequence shown here is derived from an EMBL/GenBank/DDBJ whole genome shotgun (WGS) entry which is preliminary data.</text>
</comment>